<dbReference type="PANTHER" id="PTHR12526">
    <property type="entry name" value="GLYCOSYLTRANSFERASE"/>
    <property type="match status" value="1"/>
</dbReference>
<dbReference type="EMBL" id="BOVK01000015">
    <property type="protein sequence ID" value="GIQ68489.1"/>
    <property type="molecule type" value="Genomic_DNA"/>
</dbReference>
<keyword evidence="3" id="KW-1185">Reference proteome</keyword>
<dbReference type="InterPro" id="IPR001296">
    <property type="entry name" value="Glyco_trans_1"/>
</dbReference>
<dbReference type="Pfam" id="PF00534">
    <property type="entry name" value="Glycos_transf_1"/>
    <property type="match status" value="1"/>
</dbReference>
<organism evidence="2 3">
    <name type="scientific">Xylanibacillus composti</name>
    <dbReference type="NCBI Taxonomy" id="1572762"/>
    <lineage>
        <taxon>Bacteria</taxon>
        <taxon>Bacillati</taxon>
        <taxon>Bacillota</taxon>
        <taxon>Bacilli</taxon>
        <taxon>Bacillales</taxon>
        <taxon>Paenibacillaceae</taxon>
        <taxon>Xylanibacillus</taxon>
    </lineage>
</organism>
<reference evidence="2" key="1">
    <citation type="submission" date="2021-04" db="EMBL/GenBank/DDBJ databases">
        <title>Draft genome sequence of Xylanibacillus composti strain K13.</title>
        <authorList>
            <person name="Uke A."/>
            <person name="Chhe C."/>
            <person name="Baramee S."/>
            <person name="Kosugi A."/>
        </authorList>
    </citation>
    <scope>NUCLEOTIDE SEQUENCE</scope>
    <source>
        <strain evidence="2">K13</strain>
    </source>
</reference>
<evidence type="ECO:0000313" key="2">
    <source>
        <dbReference type="EMBL" id="GIQ68489.1"/>
    </source>
</evidence>
<dbReference type="CDD" id="cd03801">
    <property type="entry name" value="GT4_PimA-like"/>
    <property type="match status" value="1"/>
</dbReference>
<evidence type="ECO:0000259" key="1">
    <source>
        <dbReference type="Pfam" id="PF00534"/>
    </source>
</evidence>
<feature type="domain" description="Glycosyl transferase family 1" evidence="1">
    <location>
        <begin position="209"/>
        <end position="309"/>
    </location>
</feature>
<dbReference type="Gene3D" id="3.40.50.2000">
    <property type="entry name" value="Glycogen Phosphorylase B"/>
    <property type="match status" value="1"/>
</dbReference>
<dbReference type="Proteomes" id="UP000677918">
    <property type="component" value="Unassembled WGS sequence"/>
</dbReference>
<accession>A0A8J4H098</accession>
<dbReference type="SUPFAM" id="SSF53756">
    <property type="entry name" value="UDP-Glycosyltransferase/glycogen phosphorylase"/>
    <property type="match status" value="1"/>
</dbReference>
<dbReference type="PANTHER" id="PTHR12526:SF625">
    <property type="entry name" value="PHOSPHATIDYLINOSITOL GLYCAN-CLASS A"/>
    <property type="match status" value="1"/>
</dbReference>
<name>A0A8J4H098_9BACL</name>
<evidence type="ECO:0000313" key="3">
    <source>
        <dbReference type="Proteomes" id="UP000677918"/>
    </source>
</evidence>
<gene>
    <name evidence="2" type="ORF">XYCOK13_13130</name>
</gene>
<sequence length="332" mass="38152">MRVLHLTYGQQMIALCQVLRKKGISATSCHFYGNSYEFKPDVCLHLERYAAKQRPAIAQRYMNKVLDRYDIFHFHFSSTFLPDNSDLKLLTSMGKKVIIHHRGSEVRRLSIAKKLNPYARVKPRWTDERILADLKRISESASHAIIPYYELLPYIKPFYKYIHFLPNAVDLNAIQPAYPSGTGPVRIVHAPTNQYVKGTEFIEAAIAQLKREGLDFQFTLIQKMPHDKAKAAYQQADLVIDQLHIGDYGMVSIEAMAMGKAVVCYMRKDLIPKYPGLPIVSANPDTLTDTLRHLLRKPHLLRKLGKQGRAYAQQHHNLITAADKLIRIYRKL</sequence>
<protein>
    <recommendedName>
        <fullName evidence="1">Glycosyl transferase family 1 domain-containing protein</fullName>
    </recommendedName>
</protein>
<dbReference type="GO" id="GO:0016757">
    <property type="term" value="F:glycosyltransferase activity"/>
    <property type="evidence" value="ECO:0007669"/>
    <property type="project" value="InterPro"/>
</dbReference>
<proteinExistence type="predicted"/>
<dbReference type="RefSeq" id="WP_213411068.1">
    <property type="nucleotide sequence ID" value="NZ_BOVK01000015.1"/>
</dbReference>
<comment type="caution">
    <text evidence="2">The sequence shown here is derived from an EMBL/GenBank/DDBJ whole genome shotgun (WGS) entry which is preliminary data.</text>
</comment>
<dbReference type="AlphaFoldDB" id="A0A8J4H098"/>